<dbReference type="Pfam" id="PF12937">
    <property type="entry name" value="F-box-like"/>
    <property type="match status" value="1"/>
</dbReference>
<protein>
    <recommendedName>
        <fullName evidence="2">F-box domain-containing protein</fullName>
    </recommendedName>
</protein>
<keyword evidence="4" id="KW-1185">Reference proteome</keyword>
<dbReference type="Proteomes" id="UP000305067">
    <property type="component" value="Unassembled WGS sequence"/>
</dbReference>
<dbReference type="InterPro" id="IPR032675">
    <property type="entry name" value="LRR_dom_sf"/>
</dbReference>
<sequence>MYRLTTLSLVCRQWHELIVNTPMLWRCIDFSLKERAECMLRRAKSAPITVKLTSNKRPPVPRDELDSALSVLKEVDIGMVQAMHLQGDGKTLDQASRLFKQGSAPLLESLRISRSRSDIYPYPFILGRDTFSSPMPSLRELSIYRCGVVWSNLHPTAFSQLEELNLEKLSITAKTFQNLNNLRTLNITNVFLRDSLDSASPPTAGVFLPRLEKFKLVSPFSQSVSIFDFVTFPCATQITVESEYKLEHRDLMMTFLRRCGLRLDTKDTHRPSISTLAIEAWPRTSYEYTVVLTGWAHAGIDFTSTFQESSISSKFTVSLTSATDDLPVLLDELADKIRLPDLRHLRVNDRGLLSRAHWTTMLAGLSSVDTLSVQAEDPLSFLSALSPNAGETTSPSSSSESLPEGGGLGDVLLPRLRTVALSPLEDGAQSATEALLALHGRILCNPFDVLKLQGHSACAEIARQMFGDLVRVES</sequence>
<gene>
    <name evidence="3" type="ORF">BDV98DRAFT_572802</name>
</gene>
<dbReference type="AlphaFoldDB" id="A0A5C3QBD8"/>
<dbReference type="SUPFAM" id="SSF81383">
    <property type="entry name" value="F-box domain"/>
    <property type="match status" value="1"/>
</dbReference>
<evidence type="ECO:0000313" key="3">
    <source>
        <dbReference type="EMBL" id="TFK98517.1"/>
    </source>
</evidence>
<feature type="compositionally biased region" description="Low complexity" evidence="1">
    <location>
        <begin position="390"/>
        <end position="403"/>
    </location>
</feature>
<evidence type="ECO:0000259" key="2">
    <source>
        <dbReference type="Pfam" id="PF12937"/>
    </source>
</evidence>
<dbReference type="EMBL" id="ML178839">
    <property type="protein sequence ID" value="TFK98517.1"/>
    <property type="molecule type" value="Genomic_DNA"/>
</dbReference>
<name>A0A5C3QBD8_9AGAR</name>
<dbReference type="STRING" id="1884261.A0A5C3QBD8"/>
<feature type="region of interest" description="Disordered" evidence="1">
    <location>
        <begin position="385"/>
        <end position="407"/>
    </location>
</feature>
<accession>A0A5C3QBD8</accession>
<dbReference type="InterPro" id="IPR036047">
    <property type="entry name" value="F-box-like_dom_sf"/>
</dbReference>
<dbReference type="InterPro" id="IPR001810">
    <property type="entry name" value="F-box_dom"/>
</dbReference>
<organism evidence="3 4">
    <name type="scientific">Pterulicium gracile</name>
    <dbReference type="NCBI Taxonomy" id="1884261"/>
    <lineage>
        <taxon>Eukaryota</taxon>
        <taxon>Fungi</taxon>
        <taxon>Dikarya</taxon>
        <taxon>Basidiomycota</taxon>
        <taxon>Agaricomycotina</taxon>
        <taxon>Agaricomycetes</taxon>
        <taxon>Agaricomycetidae</taxon>
        <taxon>Agaricales</taxon>
        <taxon>Pleurotineae</taxon>
        <taxon>Pterulaceae</taxon>
        <taxon>Pterulicium</taxon>
    </lineage>
</organism>
<dbReference type="OrthoDB" id="3062612at2759"/>
<proteinExistence type="predicted"/>
<reference evidence="3 4" key="1">
    <citation type="journal article" date="2019" name="Nat. Ecol. Evol.">
        <title>Megaphylogeny resolves global patterns of mushroom evolution.</title>
        <authorList>
            <person name="Varga T."/>
            <person name="Krizsan K."/>
            <person name="Foldi C."/>
            <person name="Dima B."/>
            <person name="Sanchez-Garcia M."/>
            <person name="Sanchez-Ramirez S."/>
            <person name="Szollosi G.J."/>
            <person name="Szarkandi J.G."/>
            <person name="Papp V."/>
            <person name="Albert L."/>
            <person name="Andreopoulos W."/>
            <person name="Angelini C."/>
            <person name="Antonin V."/>
            <person name="Barry K.W."/>
            <person name="Bougher N.L."/>
            <person name="Buchanan P."/>
            <person name="Buyck B."/>
            <person name="Bense V."/>
            <person name="Catcheside P."/>
            <person name="Chovatia M."/>
            <person name="Cooper J."/>
            <person name="Damon W."/>
            <person name="Desjardin D."/>
            <person name="Finy P."/>
            <person name="Geml J."/>
            <person name="Haridas S."/>
            <person name="Hughes K."/>
            <person name="Justo A."/>
            <person name="Karasinski D."/>
            <person name="Kautmanova I."/>
            <person name="Kiss B."/>
            <person name="Kocsube S."/>
            <person name="Kotiranta H."/>
            <person name="LaButti K.M."/>
            <person name="Lechner B.E."/>
            <person name="Liimatainen K."/>
            <person name="Lipzen A."/>
            <person name="Lukacs Z."/>
            <person name="Mihaltcheva S."/>
            <person name="Morgado L.N."/>
            <person name="Niskanen T."/>
            <person name="Noordeloos M.E."/>
            <person name="Ohm R.A."/>
            <person name="Ortiz-Santana B."/>
            <person name="Ovrebo C."/>
            <person name="Racz N."/>
            <person name="Riley R."/>
            <person name="Savchenko A."/>
            <person name="Shiryaev A."/>
            <person name="Soop K."/>
            <person name="Spirin V."/>
            <person name="Szebenyi C."/>
            <person name="Tomsovsky M."/>
            <person name="Tulloss R.E."/>
            <person name="Uehling J."/>
            <person name="Grigoriev I.V."/>
            <person name="Vagvolgyi C."/>
            <person name="Papp T."/>
            <person name="Martin F.M."/>
            <person name="Miettinen O."/>
            <person name="Hibbett D.S."/>
            <person name="Nagy L.G."/>
        </authorList>
    </citation>
    <scope>NUCLEOTIDE SEQUENCE [LARGE SCALE GENOMIC DNA]</scope>
    <source>
        <strain evidence="3 4">CBS 309.79</strain>
    </source>
</reference>
<dbReference type="SUPFAM" id="SSF52047">
    <property type="entry name" value="RNI-like"/>
    <property type="match status" value="1"/>
</dbReference>
<feature type="domain" description="F-box" evidence="2">
    <location>
        <begin position="4"/>
        <end position="30"/>
    </location>
</feature>
<evidence type="ECO:0000313" key="4">
    <source>
        <dbReference type="Proteomes" id="UP000305067"/>
    </source>
</evidence>
<dbReference type="Gene3D" id="3.80.10.10">
    <property type="entry name" value="Ribonuclease Inhibitor"/>
    <property type="match status" value="1"/>
</dbReference>
<evidence type="ECO:0000256" key="1">
    <source>
        <dbReference type="SAM" id="MobiDB-lite"/>
    </source>
</evidence>